<gene>
    <name evidence="2" type="ORF">KHLLAP_LOCUS12527</name>
</gene>
<dbReference type="Pfam" id="PF20150">
    <property type="entry name" value="2EXR"/>
    <property type="match status" value="1"/>
</dbReference>
<name>A0AAI8VWN1_9PEZI</name>
<organism evidence="2 3">
    <name type="scientific">Anthostomella pinea</name>
    <dbReference type="NCBI Taxonomy" id="933095"/>
    <lineage>
        <taxon>Eukaryota</taxon>
        <taxon>Fungi</taxon>
        <taxon>Dikarya</taxon>
        <taxon>Ascomycota</taxon>
        <taxon>Pezizomycotina</taxon>
        <taxon>Sordariomycetes</taxon>
        <taxon>Xylariomycetidae</taxon>
        <taxon>Xylariales</taxon>
        <taxon>Xylariaceae</taxon>
        <taxon>Anthostomella</taxon>
    </lineage>
</organism>
<evidence type="ECO:0000259" key="1">
    <source>
        <dbReference type="Pfam" id="PF20150"/>
    </source>
</evidence>
<dbReference type="InterPro" id="IPR045518">
    <property type="entry name" value="2EXR"/>
</dbReference>
<dbReference type="Proteomes" id="UP001295740">
    <property type="component" value="Unassembled WGS sequence"/>
</dbReference>
<feature type="domain" description="2EXR" evidence="1">
    <location>
        <begin position="7"/>
        <end position="89"/>
    </location>
</feature>
<dbReference type="AlphaFoldDB" id="A0AAI8VWN1"/>
<accession>A0AAI8VWN1</accession>
<protein>
    <submittedName>
        <fullName evidence="2">Uu.00g076840.m01.CDS01</fullName>
    </submittedName>
</protein>
<reference evidence="2" key="1">
    <citation type="submission" date="2023-10" db="EMBL/GenBank/DDBJ databases">
        <authorList>
            <person name="Hackl T."/>
        </authorList>
    </citation>
    <scope>NUCLEOTIDE SEQUENCE</scope>
</reference>
<comment type="caution">
    <text evidence="2">The sequence shown here is derived from an EMBL/GenBank/DDBJ whole genome shotgun (WGS) entry which is preliminary data.</text>
</comment>
<sequence>MSDEQTFPPFPRLPIEVRRLIWVRALPRGRIQLFAKNVPWEDWRLFPPTIAHVCREAREVVMNHAVVRGFPTARDKHNETWFIGSSDILELASGFPYPLSNPEPFFASAEALAINSGDFEGDVRAVIKDLIEGTRFHSVKVVYLIVDQISTAYWPKFRPDMTEKDKGKGTILDLCDKSDMRKIEDYKVWAGYQEMAPSIPRREDVEFALRTSLDTTIMEELQAYQDRMALIHPIGTNGPVTRQRSRPSTVLSQDHPWVQQQWRRLPEFRPAILVLGWT</sequence>
<dbReference type="PANTHER" id="PTHR35910:SF6">
    <property type="entry name" value="2EXR DOMAIN-CONTAINING PROTEIN"/>
    <property type="match status" value="1"/>
</dbReference>
<dbReference type="EMBL" id="CAUWAG010000018">
    <property type="protein sequence ID" value="CAJ2512059.1"/>
    <property type="molecule type" value="Genomic_DNA"/>
</dbReference>
<proteinExistence type="predicted"/>
<dbReference type="PANTHER" id="PTHR35910">
    <property type="entry name" value="2EXR DOMAIN-CONTAINING PROTEIN"/>
    <property type="match status" value="1"/>
</dbReference>
<evidence type="ECO:0000313" key="2">
    <source>
        <dbReference type="EMBL" id="CAJ2512059.1"/>
    </source>
</evidence>
<evidence type="ECO:0000313" key="3">
    <source>
        <dbReference type="Proteomes" id="UP001295740"/>
    </source>
</evidence>
<keyword evidence="3" id="KW-1185">Reference proteome</keyword>